<feature type="region of interest" description="Disordered" evidence="1">
    <location>
        <begin position="188"/>
        <end position="240"/>
    </location>
</feature>
<dbReference type="InterPro" id="IPR018392">
    <property type="entry name" value="LysM"/>
</dbReference>
<dbReference type="Gene3D" id="3.10.350.10">
    <property type="entry name" value="LysM domain"/>
    <property type="match status" value="1"/>
</dbReference>
<dbReference type="Gene3D" id="1.10.10.10">
    <property type="entry name" value="Winged helix-like DNA-binding domain superfamily/Winged helix DNA-binding domain"/>
    <property type="match status" value="1"/>
</dbReference>
<evidence type="ECO:0000256" key="1">
    <source>
        <dbReference type="SAM" id="MobiDB-lite"/>
    </source>
</evidence>
<dbReference type="InterPro" id="IPR036388">
    <property type="entry name" value="WH-like_DNA-bd_sf"/>
</dbReference>
<dbReference type="RefSeq" id="WP_203831076.1">
    <property type="nucleotide sequence ID" value="NZ_BAAATY010000066.1"/>
</dbReference>
<dbReference type="PANTHER" id="PTHR35807">
    <property type="entry name" value="TRANSCRIPTIONAL REGULATOR REDD-RELATED"/>
    <property type="match status" value="1"/>
</dbReference>
<feature type="transmembrane region" description="Helical" evidence="2">
    <location>
        <begin position="240"/>
        <end position="261"/>
    </location>
</feature>
<sequence>MRTGLLLLVVLAALIALTGSPLPSRPPTQTEIACWLSSPLQRQFLPGLLATLGWLFWALAALAALRIAARRTRRLARHLPGPAQSLAVTVVGTAAVTAAYTPASAAPPPATTATTSPAPPTAEHPNPTCTVRPGDTLSTIARRRLGDPDRWPTIFRLNRGTTFPQVGGRLTDPDVIYPGWKLRLPATATTPASGHCTGKTAPARHQPAPTRPPNPGAGATTPPAPSPQATPPTDGHSGKAVTFSAAGLTIAGFVYAGGLLWRRRHDNRPAVHATATNPAPHPVGALTLLRRSGRTEKVALPDPQPAASEPPTPDNPVTALIGPGAPDAARAALVAILTGSTGHAVSPAATVTDLLGDTPAGPALAVTPDFAHALATVDEEIIRRSRLTDDLDDGATLDAPGLLLLAEVPESAWHTRLAGTARLGAPLGIDVTLLGDWPSGTTLTVTEDGTTERGDLAVLDPQAAATILAGVADASGQPAAAGRVNARVLGRPAILGRDGAPVRGLRTKALELFVYLVLNRDGAALGDIMEALWPDVTLQRATDRLSTSVANLRTVIRAIIRADTTTDTGRLEPVVNTGGRYHLNADLIDVDWWQILDTHKAIAAALDDEARLHQLREVIAVTAGRSLAEDAGYDWIGTDREHARRLLIRIHLQAARLLTDADPQVSHTWYEAASDYDPSNDDLARQALHAAARLDDITAIHHRCERLRRALADAGLPMHPDTERLAADLLRETPATHH</sequence>
<dbReference type="Pfam" id="PF01476">
    <property type="entry name" value="LysM"/>
    <property type="match status" value="1"/>
</dbReference>
<feature type="region of interest" description="Disordered" evidence="1">
    <location>
        <begin position="103"/>
        <end position="134"/>
    </location>
</feature>
<feature type="compositionally biased region" description="Pro residues" evidence="1">
    <location>
        <begin position="302"/>
        <end position="314"/>
    </location>
</feature>
<dbReference type="SMART" id="SM00257">
    <property type="entry name" value="LysM"/>
    <property type="match status" value="1"/>
</dbReference>
<evidence type="ECO:0000313" key="5">
    <source>
        <dbReference type="Proteomes" id="UP000624709"/>
    </source>
</evidence>
<dbReference type="InterPro" id="IPR036779">
    <property type="entry name" value="LysM_dom_sf"/>
</dbReference>
<accession>A0ABQ4BT92</accession>
<feature type="domain" description="LysM" evidence="3">
    <location>
        <begin position="127"/>
        <end position="184"/>
    </location>
</feature>
<gene>
    <name evidence="4" type="ORF">Apa02nite_096040</name>
</gene>
<keyword evidence="2" id="KW-1133">Transmembrane helix</keyword>
<name>A0ABQ4BT92_9ACTN</name>
<dbReference type="CDD" id="cd00118">
    <property type="entry name" value="LysM"/>
    <property type="match status" value="1"/>
</dbReference>
<dbReference type="PANTHER" id="PTHR35807:SF2">
    <property type="entry name" value="TRANSCRIPTIONAL ACTIVATOR DOMAIN"/>
    <property type="match status" value="1"/>
</dbReference>
<dbReference type="Proteomes" id="UP000624709">
    <property type="component" value="Unassembled WGS sequence"/>
</dbReference>
<dbReference type="SMART" id="SM01043">
    <property type="entry name" value="BTAD"/>
    <property type="match status" value="1"/>
</dbReference>
<keyword evidence="5" id="KW-1185">Reference proteome</keyword>
<dbReference type="InterPro" id="IPR005158">
    <property type="entry name" value="BTAD"/>
</dbReference>
<feature type="transmembrane region" description="Helical" evidence="2">
    <location>
        <begin position="43"/>
        <end position="65"/>
    </location>
</feature>
<comment type="caution">
    <text evidence="4">The sequence shown here is derived from an EMBL/GenBank/DDBJ whole genome shotgun (WGS) entry which is preliminary data.</text>
</comment>
<evidence type="ECO:0000313" key="4">
    <source>
        <dbReference type="EMBL" id="GIE73496.1"/>
    </source>
</evidence>
<organism evidence="4 5">
    <name type="scientific">Actinoplanes palleronii</name>
    <dbReference type="NCBI Taxonomy" id="113570"/>
    <lineage>
        <taxon>Bacteria</taxon>
        <taxon>Bacillati</taxon>
        <taxon>Actinomycetota</taxon>
        <taxon>Actinomycetes</taxon>
        <taxon>Micromonosporales</taxon>
        <taxon>Micromonosporaceae</taxon>
        <taxon>Actinoplanes</taxon>
    </lineage>
</organism>
<evidence type="ECO:0000259" key="3">
    <source>
        <dbReference type="PROSITE" id="PS51782"/>
    </source>
</evidence>
<dbReference type="InterPro" id="IPR051677">
    <property type="entry name" value="AfsR-DnrI-RedD_regulator"/>
</dbReference>
<dbReference type="InterPro" id="IPR011990">
    <property type="entry name" value="TPR-like_helical_dom_sf"/>
</dbReference>
<evidence type="ECO:0000256" key="2">
    <source>
        <dbReference type="SAM" id="Phobius"/>
    </source>
</evidence>
<dbReference type="EMBL" id="BOMS01000175">
    <property type="protein sequence ID" value="GIE73496.1"/>
    <property type="molecule type" value="Genomic_DNA"/>
</dbReference>
<keyword evidence="2" id="KW-0472">Membrane</keyword>
<keyword evidence="2" id="KW-0812">Transmembrane</keyword>
<protein>
    <recommendedName>
        <fullName evidence="3">LysM domain-containing protein</fullName>
    </recommendedName>
</protein>
<reference evidence="4 5" key="1">
    <citation type="submission" date="2021-01" db="EMBL/GenBank/DDBJ databases">
        <title>Whole genome shotgun sequence of Actinoplanes palleronii NBRC 14916.</title>
        <authorList>
            <person name="Komaki H."/>
            <person name="Tamura T."/>
        </authorList>
    </citation>
    <scope>NUCLEOTIDE SEQUENCE [LARGE SCALE GENOMIC DNA]</scope>
    <source>
        <strain evidence="4 5">NBRC 14916</strain>
    </source>
</reference>
<proteinExistence type="predicted"/>
<dbReference type="Gene3D" id="1.25.40.10">
    <property type="entry name" value="Tetratricopeptide repeat domain"/>
    <property type="match status" value="1"/>
</dbReference>
<dbReference type="PROSITE" id="PS51782">
    <property type="entry name" value="LYSM"/>
    <property type="match status" value="1"/>
</dbReference>
<feature type="region of interest" description="Disordered" evidence="1">
    <location>
        <begin position="296"/>
        <end position="323"/>
    </location>
</feature>